<evidence type="ECO:0000313" key="2">
    <source>
        <dbReference type="Proteomes" id="UP000568022"/>
    </source>
</evidence>
<gene>
    <name evidence="1" type="ORF">FHS32_005515</name>
</gene>
<sequence>MSGADTSPQVGVILSVDPDRFTRTVEAARRAGLHVTSEQPLLGSLSGTVAENRIPALAAVDGVLSVDRDRPVSLPPPDTPVP</sequence>
<organism evidence="1 2">
    <name type="scientific">Streptomyces griseoloalbus</name>
    <dbReference type="NCBI Taxonomy" id="67303"/>
    <lineage>
        <taxon>Bacteria</taxon>
        <taxon>Bacillati</taxon>
        <taxon>Actinomycetota</taxon>
        <taxon>Actinomycetes</taxon>
        <taxon>Kitasatosporales</taxon>
        <taxon>Streptomycetaceae</taxon>
        <taxon>Streptomyces</taxon>
    </lineage>
</organism>
<protein>
    <submittedName>
        <fullName evidence="1">Uncharacterized protein</fullName>
    </submittedName>
</protein>
<proteinExistence type="predicted"/>
<keyword evidence="2" id="KW-1185">Reference proteome</keyword>
<dbReference type="Proteomes" id="UP000568022">
    <property type="component" value="Unassembled WGS sequence"/>
</dbReference>
<accession>A0A7W8BU12</accession>
<name>A0A7W8BU12_9ACTN</name>
<dbReference type="AlphaFoldDB" id="A0A7W8BU12"/>
<comment type="caution">
    <text evidence="1">The sequence shown here is derived from an EMBL/GenBank/DDBJ whole genome shotgun (WGS) entry which is preliminary data.</text>
</comment>
<reference evidence="1 2" key="1">
    <citation type="submission" date="2020-08" db="EMBL/GenBank/DDBJ databases">
        <title>Genomic Encyclopedia of Type Strains, Phase III (KMG-III): the genomes of soil and plant-associated and newly described type strains.</title>
        <authorList>
            <person name="Whitman W."/>
        </authorList>
    </citation>
    <scope>NUCLEOTIDE SEQUENCE [LARGE SCALE GENOMIC DNA]</scope>
    <source>
        <strain evidence="1 2">CECT 3226</strain>
    </source>
</reference>
<evidence type="ECO:0000313" key="1">
    <source>
        <dbReference type="EMBL" id="MBB5128738.1"/>
    </source>
</evidence>
<dbReference type="EMBL" id="JACHJE010000014">
    <property type="protein sequence ID" value="MBB5128738.1"/>
    <property type="molecule type" value="Genomic_DNA"/>
</dbReference>